<keyword evidence="1" id="KW-1133">Transmembrane helix</keyword>
<proteinExistence type="predicted"/>
<keyword evidence="1" id="KW-0472">Membrane</keyword>
<dbReference type="EMBL" id="NAFI01000190">
    <property type="protein sequence ID" value="OSJ01784.1"/>
    <property type="molecule type" value="Genomic_DNA"/>
</dbReference>
<keyword evidence="1" id="KW-0812">Transmembrane</keyword>
<evidence type="ECO:0000256" key="1">
    <source>
        <dbReference type="SAM" id="Phobius"/>
    </source>
</evidence>
<feature type="transmembrane region" description="Helical" evidence="1">
    <location>
        <begin position="85"/>
        <end position="108"/>
    </location>
</feature>
<accession>A0A1X3GNI4</accession>
<dbReference type="AlphaFoldDB" id="A0A1X3GNI4"/>
<protein>
    <submittedName>
        <fullName evidence="2">Uncharacterized protein</fullName>
    </submittedName>
</protein>
<reference evidence="2 3" key="1">
    <citation type="submission" date="2017-03" db="EMBL/GenBank/DDBJ databases">
        <title>Whole genome sequences of fourteen strains of Bradyrhizobium canariense and one strain of Bradyrhizobium japonicum isolated from Lupinus (Papilionoideae: Genisteae) species in Algeria.</title>
        <authorList>
            <person name="Crovadore J."/>
            <person name="Chekireb D."/>
            <person name="Brachmann A."/>
            <person name="Chablais R."/>
            <person name="Cochard B."/>
            <person name="Lefort F."/>
        </authorList>
    </citation>
    <scope>NUCLEOTIDE SEQUENCE [LARGE SCALE GENOMIC DNA]</scope>
    <source>
        <strain evidence="2 3">UBMA195</strain>
    </source>
</reference>
<organism evidence="2 3">
    <name type="scientific">Bradyrhizobium canariense</name>
    <dbReference type="NCBI Taxonomy" id="255045"/>
    <lineage>
        <taxon>Bacteria</taxon>
        <taxon>Pseudomonadati</taxon>
        <taxon>Pseudomonadota</taxon>
        <taxon>Alphaproteobacteria</taxon>
        <taxon>Hyphomicrobiales</taxon>
        <taxon>Nitrobacteraceae</taxon>
        <taxon>Bradyrhizobium</taxon>
    </lineage>
</organism>
<dbReference type="Proteomes" id="UP000193553">
    <property type="component" value="Unassembled WGS sequence"/>
</dbReference>
<sequence>MSTYNSRRSSRKSDTDLLYSEIVLVCLIVWYHWSWDAALITGVCLTAVFVLISRLSSEDSNFVCALLGVAWGSGALFLLLTAKASLLTCAVFVPLAGMFGYAGHLMAIEYLRGSAPPSDAPQ</sequence>
<evidence type="ECO:0000313" key="2">
    <source>
        <dbReference type="EMBL" id="OSJ01784.1"/>
    </source>
</evidence>
<feature type="transmembrane region" description="Helical" evidence="1">
    <location>
        <begin position="62"/>
        <end position="79"/>
    </location>
</feature>
<comment type="caution">
    <text evidence="2">The sequence shown here is derived from an EMBL/GenBank/DDBJ whole genome shotgun (WGS) entry which is preliminary data.</text>
</comment>
<gene>
    <name evidence="2" type="ORF">BSZ18_38955</name>
</gene>
<feature type="transmembrane region" description="Helical" evidence="1">
    <location>
        <begin position="39"/>
        <end position="55"/>
    </location>
</feature>
<name>A0A1X3GNI4_9BRAD</name>
<evidence type="ECO:0000313" key="3">
    <source>
        <dbReference type="Proteomes" id="UP000193553"/>
    </source>
</evidence>
<feature type="transmembrane region" description="Helical" evidence="1">
    <location>
        <begin position="17"/>
        <end position="33"/>
    </location>
</feature>